<dbReference type="GO" id="GO:0002949">
    <property type="term" value="P:tRNA threonylcarbamoyladenosine modification"/>
    <property type="evidence" value="ECO:0007669"/>
    <property type="project" value="InterPro"/>
</dbReference>
<gene>
    <name evidence="2" type="ORF">NITHO_620005</name>
</gene>
<dbReference type="Gene3D" id="3.30.420.40">
    <property type="match status" value="2"/>
</dbReference>
<proteinExistence type="predicted"/>
<dbReference type="InterPro" id="IPR043129">
    <property type="entry name" value="ATPase_NBD"/>
</dbReference>
<name>I4EMM2_9BACT</name>
<dbReference type="InterPro" id="IPR000905">
    <property type="entry name" value="Gcp-like_dom"/>
</dbReference>
<dbReference type="RefSeq" id="WP_008481285.1">
    <property type="nucleotide sequence ID" value="NZ_CAGS01000579.1"/>
</dbReference>
<evidence type="ECO:0000313" key="2">
    <source>
        <dbReference type="EMBL" id="CCF85935.1"/>
    </source>
</evidence>
<dbReference type="GO" id="GO:0008233">
    <property type="term" value="F:peptidase activity"/>
    <property type="evidence" value="ECO:0007669"/>
    <property type="project" value="UniProtKB-KW"/>
</dbReference>
<dbReference type="Proteomes" id="UP000004221">
    <property type="component" value="Unassembled WGS sequence"/>
</dbReference>
<dbReference type="EMBL" id="CAGS01000579">
    <property type="protein sequence ID" value="CCF85935.1"/>
    <property type="molecule type" value="Genomic_DNA"/>
</dbReference>
<feature type="domain" description="Gcp-like" evidence="1">
    <location>
        <begin position="35"/>
        <end position="138"/>
    </location>
</feature>
<keyword evidence="2" id="KW-0378">Hydrolase</keyword>
<keyword evidence="3" id="KW-1185">Reference proteome</keyword>
<dbReference type="AlphaFoldDB" id="I4EMM2"/>
<dbReference type="Pfam" id="PF00814">
    <property type="entry name" value="TsaD"/>
    <property type="match status" value="1"/>
</dbReference>
<dbReference type="SUPFAM" id="SSF53067">
    <property type="entry name" value="Actin-like ATPase domain"/>
    <property type="match status" value="1"/>
</dbReference>
<dbReference type="OrthoDB" id="9784166at2"/>
<keyword evidence="2" id="KW-0645">Protease</keyword>
<dbReference type="NCBIfam" id="TIGR03725">
    <property type="entry name" value="T6A_YeaZ"/>
    <property type="match status" value="1"/>
</dbReference>
<dbReference type="InterPro" id="IPR022496">
    <property type="entry name" value="T6A_TsaB"/>
</dbReference>
<sequence>MPAADQLLLAIDTSTEVAGLALYDGRLVSEISWQAGRNQTASLLGEIRHLLRLNQRDVRDLRAAAVAIGPGSFNGLRVGLSTAKALSYGLGIPIIGVVTLDAVAYPHVHGGGPIRAFIAAGRGRAVVADYRRRNERWERLSDLRNERLEHLADDLLEPTILAGELGRDLEEKLGSNPLAVIPPPALRVRRPSYIAEIAFQRWQAGEVDQIESLEPIYVHGPAAPVKAETEPV</sequence>
<comment type="caution">
    <text evidence="2">The sequence shown here is derived from an EMBL/GenBank/DDBJ whole genome shotgun (WGS) entry which is preliminary data.</text>
</comment>
<organism evidence="2 3">
    <name type="scientific">Nitrolancea hollandica Lb</name>
    <dbReference type="NCBI Taxonomy" id="1129897"/>
    <lineage>
        <taxon>Bacteria</taxon>
        <taxon>Pseudomonadati</taxon>
        <taxon>Thermomicrobiota</taxon>
        <taxon>Thermomicrobia</taxon>
        <taxon>Sphaerobacterales</taxon>
        <taxon>Sphaerobacterineae</taxon>
        <taxon>Sphaerobacteraceae</taxon>
        <taxon>Nitrolancea</taxon>
    </lineage>
</organism>
<evidence type="ECO:0000313" key="3">
    <source>
        <dbReference type="Proteomes" id="UP000004221"/>
    </source>
</evidence>
<evidence type="ECO:0000259" key="1">
    <source>
        <dbReference type="Pfam" id="PF00814"/>
    </source>
</evidence>
<reference evidence="2 3" key="1">
    <citation type="journal article" date="2012" name="ISME J.">
        <title>Nitrification expanded: discovery, physiology and genomics of a nitrite-oxidizing bacterium from the phylum Chloroflexi.</title>
        <authorList>
            <person name="Sorokin D.Y."/>
            <person name="Lucker S."/>
            <person name="Vejmelkova D."/>
            <person name="Kostrikina N.A."/>
            <person name="Kleerebezem R."/>
            <person name="Rijpstra W.I."/>
            <person name="Damste J.S."/>
            <person name="Le Paslier D."/>
            <person name="Muyzer G."/>
            <person name="Wagner M."/>
            <person name="van Loosdrecht M.C."/>
            <person name="Daims H."/>
        </authorList>
    </citation>
    <scope>NUCLEOTIDE SEQUENCE [LARGE SCALE GENOMIC DNA]</scope>
    <source>
        <strain evidence="3">none</strain>
    </source>
</reference>
<dbReference type="CDD" id="cd24032">
    <property type="entry name" value="ASKHA_NBD_TsaB"/>
    <property type="match status" value="1"/>
</dbReference>
<dbReference type="GO" id="GO:0006508">
    <property type="term" value="P:proteolysis"/>
    <property type="evidence" value="ECO:0007669"/>
    <property type="project" value="UniProtKB-KW"/>
</dbReference>
<accession>I4EMM2</accession>
<protein>
    <submittedName>
        <fullName evidence="2">Peptidase M22 glycoprotease</fullName>
    </submittedName>
</protein>